<dbReference type="EMBL" id="JBDPZN010000013">
    <property type="protein sequence ID" value="MEO3684400.1"/>
    <property type="molecule type" value="Genomic_DNA"/>
</dbReference>
<keyword evidence="4" id="KW-0732">Signal</keyword>
<comment type="caution">
    <text evidence="5">The sequence shown here is derived from an EMBL/GenBank/DDBJ whole genome shotgun (WGS) entry which is preliminary data.</text>
</comment>
<evidence type="ECO:0000256" key="4">
    <source>
        <dbReference type="SAM" id="SignalP"/>
    </source>
</evidence>
<dbReference type="RefSeq" id="WP_347690889.1">
    <property type="nucleotide sequence ID" value="NZ_JBDPZN010000013.1"/>
</dbReference>
<dbReference type="InterPro" id="IPR002110">
    <property type="entry name" value="Ankyrin_rpt"/>
</dbReference>
<reference evidence="5 6" key="1">
    <citation type="submission" date="2024-05" db="EMBL/GenBank/DDBJ databases">
        <title>Genome sequencing of Marine Estuary Bacteria, Shewanella vesiculosa and S. baltica, and Pseudomonas syringae.</title>
        <authorList>
            <person name="Gurung A."/>
            <person name="Maclea K.S."/>
        </authorList>
    </citation>
    <scope>NUCLEOTIDE SEQUENCE [LARGE SCALE GENOMIC DNA]</scope>
    <source>
        <strain evidence="5 6">1A</strain>
    </source>
</reference>
<feature type="repeat" description="ANK" evidence="3">
    <location>
        <begin position="141"/>
        <end position="173"/>
    </location>
</feature>
<feature type="chain" id="PRO_5045688571" evidence="4">
    <location>
        <begin position="26"/>
        <end position="249"/>
    </location>
</feature>
<name>A0ABV0FU83_9GAMM</name>
<protein>
    <submittedName>
        <fullName evidence="5">Ankyrin repeat domain-containing protein</fullName>
    </submittedName>
</protein>
<keyword evidence="6" id="KW-1185">Reference proteome</keyword>
<evidence type="ECO:0000256" key="3">
    <source>
        <dbReference type="PROSITE-ProRule" id="PRU00023"/>
    </source>
</evidence>
<keyword evidence="1" id="KW-0677">Repeat</keyword>
<organism evidence="5 6">
    <name type="scientific">Shewanella vesiculosa</name>
    <dbReference type="NCBI Taxonomy" id="518738"/>
    <lineage>
        <taxon>Bacteria</taxon>
        <taxon>Pseudomonadati</taxon>
        <taxon>Pseudomonadota</taxon>
        <taxon>Gammaproteobacteria</taxon>
        <taxon>Alteromonadales</taxon>
        <taxon>Shewanellaceae</taxon>
        <taxon>Shewanella</taxon>
    </lineage>
</organism>
<dbReference type="Proteomes" id="UP001477278">
    <property type="component" value="Unassembled WGS sequence"/>
</dbReference>
<dbReference type="PANTHER" id="PTHR24171">
    <property type="entry name" value="ANKYRIN REPEAT DOMAIN-CONTAINING PROTEIN 39-RELATED"/>
    <property type="match status" value="1"/>
</dbReference>
<evidence type="ECO:0000313" key="6">
    <source>
        <dbReference type="Proteomes" id="UP001477278"/>
    </source>
</evidence>
<evidence type="ECO:0000313" key="5">
    <source>
        <dbReference type="EMBL" id="MEO3684400.1"/>
    </source>
</evidence>
<dbReference type="PROSITE" id="PS50088">
    <property type="entry name" value="ANK_REPEAT"/>
    <property type="match status" value="2"/>
</dbReference>
<feature type="signal peptide" evidence="4">
    <location>
        <begin position="1"/>
        <end position="25"/>
    </location>
</feature>
<dbReference type="Pfam" id="PF12796">
    <property type="entry name" value="Ank_2"/>
    <property type="match status" value="1"/>
</dbReference>
<evidence type="ECO:0000256" key="1">
    <source>
        <dbReference type="ARBA" id="ARBA00022737"/>
    </source>
</evidence>
<proteinExistence type="predicted"/>
<evidence type="ECO:0000256" key="2">
    <source>
        <dbReference type="ARBA" id="ARBA00023043"/>
    </source>
</evidence>
<gene>
    <name evidence="5" type="ORF">ABHN84_19220</name>
</gene>
<dbReference type="Gene3D" id="1.25.40.20">
    <property type="entry name" value="Ankyrin repeat-containing domain"/>
    <property type="match status" value="1"/>
</dbReference>
<sequence>MIIKNNWIMAGLLMLLLPLTACSEAGMNTYTNEPTDFFDDPSVIKMAISAMSGNEKAVSELMKEGVNINHQGKDGMTPLLWVLGEKSEKGFGLLLKLGANPNLPVATGGSVMTFAASADNPTYLKVALENGGDANYFHPKRKRNVIFDAISPGHLKHLQLLLEHGAEINAQDGTGDTPLIAAASLNQYDIVYHLLEHGADFRLGNRWGKTIKDRIENNNISKSSELYHWRSKVIKYLEQNGVNVSPRVK</sequence>
<dbReference type="InterPro" id="IPR036770">
    <property type="entry name" value="Ankyrin_rpt-contain_sf"/>
</dbReference>
<dbReference type="SUPFAM" id="SSF48403">
    <property type="entry name" value="Ankyrin repeat"/>
    <property type="match status" value="1"/>
</dbReference>
<feature type="repeat" description="ANK" evidence="3">
    <location>
        <begin position="174"/>
        <end position="206"/>
    </location>
</feature>
<dbReference type="SMART" id="SM00248">
    <property type="entry name" value="ANK"/>
    <property type="match status" value="5"/>
</dbReference>
<dbReference type="PROSITE" id="PS50297">
    <property type="entry name" value="ANK_REP_REGION"/>
    <property type="match status" value="1"/>
</dbReference>
<keyword evidence="2 3" id="KW-0040">ANK repeat</keyword>
<dbReference type="PANTHER" id="PTHR24171:SF8">
    <property type="entry name" value="BRCA1-ASSOCIATED RING DOMAIN PROTEIN 1"/>
    <property type="match status" value="1"/>
</dbReference>
<accession>A0ABV0FU83</accession>